<dbReference type="AlphaFoldDB" id="A0A7X1NJS8"/>
<keyword evidence="2" id="KW-1185">Reference proteome</keyword>
<gene>
    <name evidence="1" type="ORF">GCT13_39845</name>
</gene>
<evidence type="ECO:0008006" key="3">
    <source>
        <dbReference type="Google" id="ProtNLM"/>
    </source>
</evidence>
<name>A0A7X1NJS8_9BURK</name>
<evidence type="ECO:0000313" key="2">
    <source>
        <dbReference type="Proteomes" id="UP000484381"/>
    </source>
</evidence>
<sequence>MFAHETGTYHGYLIRPVVTRSGDGRYEAAAIIEDRAGATHTLALDAAFYQQRDAADAARESAIAWLQRLASTGDRVPLRQH</sequence>
<comment type="caution">
    <text evidence="1">The sequence shown here is derived from an EMBL/GenBank/DDBJ whole genome shotgun (WGS) entry which is preliminary data.</text>
</comment>
<organism evidence="1 2">
    <name type="scientific">Paraburkholderia franconis</name>
    <dbReference type="NCBI Taxonomy" id="2654983"/>
    <lineage>
        <taxon>Bacteria</taxon>
        <taxon>Pseudomonadati</taxon>
        <taxon>Pseudomonadota</taxon>
        <taxon>Betaproteobacteria</taxon>
        <taxon>Burkholderiales</taxon>
        <taxon>Burkholderiaceae</taxon>
        <taxon>Paraburkholderia</taxon>
    </lineage>
</organism>
<protein>
    <recommendedName>
        <fullName evidence="3">DUF1488 domain-containing protein</fullName>
    </recommendedName>
</protein>
<proteinExistence type="predicted"/>
<evidence type="ECO:0000313" key="1">
    <source>
        <dbReference type="EMBL" id="MPW22793.1"/>
    </source>
</evidence>
<accession>A0A7X1NJS8</accession>
<dbReference type="EMBL" id="WHNP01000079">
    <property type="protein sequence ID" value="MPW22793.1"/>
    <property type="molecule type" value="Genomic_DNA"/>
</dbReference>
<dbReference type="Proteomes" id="UP000484381">
    <property type="component" value="Unassembled WGS sequence"/>
</dbReference>
<dbReference type="RefSeq" id="WP_152767403.1">
    <property type="nucleotide sequence ID" value="NZ_WHNP01000079.1"/>
</dbReference>
<reference evidence="1 2" key="1">
    <citation type="submission" date="2019-10" db="EMBL/GenBank/DDBJ databases">
        <title>Paraburkholderia sp. isolated from nodules of Mimosa pudica from Brazilian Atlantic Forest soils.</title>
        <authorList>
            <person name="Paulitsch F."/>
            <person name="Hungria M."/>
            <person name="Dall'Agnol R."/>
        </authorList>
    </citation>
    <scope>NUCLEOTIDE SEQUENCE [LARGE SCALE GENOMIC DNA]</scope>
    <source>
        <strain evidence="1 2">CNPSo 3157</strain>
    </source>
</reference>